<dbReference type="SUPFAM" id="SSF57196">
    <property type="entry name" value="EGF/Laminin"/>
    <property type="match status" value="2"/>
</dbReference>
<evidence type="ECO:0000259" key="4">
    <source>
        <dbReference type="PROSITE" id="PS50026"/>
    </source>
</evidence>
<dbReference type="Gene3D" id="2.10.25.10">
    <property type="entry name" value="Laminin"/>
    <property type="match status" value="1"/>
</dbReference>
<dbReference type="InterPro" id="IPR000742">
    <property type="entry name" value="EGF"/>
</dbReference>
<evidence type="ECO:0000256" key="1">
    <source>
        <dbReference type="PROSITE-ProRule" id="PRU00076"/>
    </source>
</evidence>
<feature type="region of interest" description="Disordered" evidence="2">
    <location>
        <begin position="43"/>
        <end position="79"/>
    </location>
</feature>
<keyword evidence="1" id="KW-1015">Disulfide bond</keyword>
<evidence type="ECO:0000256" key="2">
    <source>
        <dbReference type="SAM" id="MobiDB-lite"/>
    </source>
</evidence>
<evidence type="ECO:0000313" key="5">
    <source>
        <dbReference type="Proteomes" id="UP000887572"/>
    </source>
</evidence>
<reference evidence="6" key="1">
    <citation type="submission" date="2022-11" db="UniProtKB">
        <authorList>
            <consortium name="WormBaseParasite"/>
        </authorList>
    </citation>
    <scope>IDENTIFICATION</scope>
</reference>
<dbReference type="PROSITE" id="PS00022">
    <property type="entry name" value="EGF_1"/>
    <property type="match status" value="1"/>
</dbReference>
<feature type="chain" id="PRO_5036687893" evidence="3">
    <location>
        <begin position="24"/>
        <end position="192"/>
    </location>
</feature>
<organism evidence="5 6">
    <name type="scientific">Globodera rostochiensis</name>
    <name type="common">Golden nematode worm</name>
    <name type="synonym">Heterodera rostochiensis</name>
    <dbReference type="NCBI Taxonomy" id="31243"/>
    <lineage>
        <taxon>Eukaryota</taxon>
        <taxon>Metazoa</taxon>
        <taxon>Ecdysozoa</taxon>
        <taxon>Nematoda</taxon>
        <taxon>Chromadorea</taxon>
        <taxon>Rhabditida</taxon>
        <taxon>Tylenchina</taxon>
        <taxon>Tylenchomorpha</taxon>
        <taxon>Tylenchoidea</taxon>
        <taxon>Heteroderidae</taxon>
        <taxon>Heteroderinae</taxon>
        <taxon>Globodera</taxon>
    </lineage>
</organism>
<evidence type="ECO:0000313" key="6">
    <source>
        <dbReference type="WBParaSite" id="Gr19_v10_g452.t1"/>
    </source>
</evidence>
<accession>A0A914HU80</accession>
<sequence>MLFLKYLFFVGFVILLNWSDVKPLPCNNCPKQIVAEASESSSCGASEECDGTTPSSTTTTATTTTAKSNSSSEEGEESGTVRTAILAIAIRTLTNGSNEERCSTTDCSSNGVCFGHRSNPLCLCYKGFCGFLCKKAVCPGHRGCNGHGWCLATSDSAKCLCQSDFGGRHCEKSKNAKRTVADRRAKAGTETN</sequence>
<keyword evidence="5" id="KW-1185">Reference proteome</keyword>
<proteinExistence type="predicted"/>
<dbReference type="Proteomes" id="UP000887572">
    <property type="component" value="Unplaced"/>
</dbReference>
<name>A0A914HU80_GLORO</name>
<evidence type="ECO:0000256" key="3">
    <source>
        <dbReference type="SAM" id="SignalP"/>
    </source>
</evidence>
<keyword evidence="1" id="KW-0245">EGF-like domain</keyword>
<dbReference type="PROSITE" id="PS50026">
    <property type="entry name" value="EGF_3"/>
    <property type="match status" value="1"/>
</dbReference>
<dbReference type="AlphaFoldDB" id="A0A914HU80"/>
<keyword evidence="3" id="KW-0732">Signal</keyword>
<feature type="signal peptide" evidence="3">
    <location>
        <begin position="1"/>
        <end position="23"/>
    </location>
</feature>
<comment type="caution">
    <text evidence="1">Lacks conserved residue(s) required for the propagation of feature annotation.</text>
</comment>
<dbReference type="WBParaSite" id="Gr19_v10_g452.t1">
    <property type="protein sequence ID" value="Gr19_v10_g452.t1"/>
    <property type="gene ID" value="Gr19_v10_g452"/>
</dbReference>
<feature type="domain" description="EGF-like" evidence="4">
    <location>
        <begin position="134"/>
        <end position="171"/>
    </location>
</feature>
<protein>
    <submittedName>
        <fullName evidence="6">EGF-like domain-containing protein</fullName>
    </submittedName>
</protein>
<feature type="compositionally biased region" description="Low complexity" evidence="2">
    <location>
        <begin position="43"/>
        <end position="72"/>
    </location>
</feature>
<feature type="disulfide bond" evidence="1">
    <location>
        <begin position="161"/>
        <end position="170"/>
    </location>
</feature>